<sequence>MRRIYTAWSDTEGGDITGLSRGEDRPTTADGEPLPGHVFPVWRLEAGSHEEAMAVYNIRRGFGPYKPLGEPAPCPACGAPYYPEGSAQCWNCDHEG</sequence>
<gene>
    <name evidence="2" type="ORF">ACG04R_03440</name>
</gene>
<organism evidence="2 3">
    <name type="scientific">Pelomonas candidula</name>
    <dbReference type="NCBI Taxonomy" id="3299025"/>
    <lineage>
        <taxon>Bacteria</taxon>
        <taxon>Pseudomonadati</taxon>
        <taxon>Pseudomonadota</taxon>
        <taxon>Betaproteobacteria</taxon>
        <taxon>Burkholderiales</taxon>
        <taxon>Sphaerotilaceae</taxon>
        <taxon>Roseateles</taxon>
    </lineage>
</organism>
<reference evidence="2 3" key="1">
    <citation type="submission" date="2024-08" db="EMBL/GenBank/DDBJ databases">
        <authorList>
            <person name="Lu H."/>
        </authorList>
    </citation>
    <scope>NUCLEOTIDE SEQUENCE [LARGE SCALE GENOMIC DNA]</scope>
    <source>
        <strain evidence="2 3">BYS78W</strain>
    </source>
</reference>
<proteinExistence type="predicted"/>
<dbReference type="RefSeq" id="WP_394406463.1">
    <property type="nucleotide sequence ID" value="NZ_JBIGIC010000001.1"/>
</dbReference>
<comment type="caution">
    <text evidence="2">The sequence shown here is derived from an EMBL/GenBank/DDBJ whole genome shotgun (WGS) entry which is preliminary data.</text>
</comment>
<dbReference type="EMBL" id="JBIGIC010000001">
    <property type="protein sequence ID" value="MFG6485710.1"/>
    <property type="molecule type" value="Genomic_DNA"/>
</dbReference>
<accession>A0ABW7H7A8</accession>
<dbReference type="Proteomes" id="UP001606134">
    <property type="component" value="Unassembled WGS sequence"/>
</dbReference>
<keyword evidence="3" id="KW-1185">Reference proteome</keyword>
<evidence type="ECO:0000256" key="1">
    <source>
        <dbReference type="SAM" id="MobiDB-lite"/>
    </source>
</evidence>
<protein>
    <submittedName>
        <fullName evidence="2">Uncharacterized protein</fullName>
    </submittedName>
</protein>
<name>A0ABW7H7A8_9BURK</name>
<evidence type="ECO:0000313" key="2">
    <source>
        <dbReference type="EMBL" id="MFG6485710.1"/>
    </source>
</evidence>
<evidence type="ECO:0000313" key="3">
    <source>
        <dbReference type="Proteomes" id="UP001606134"/>
    </source>
</evidence>
<feature type="region of interest" description="Disordered" evidence="1">
    <location>
        <begin position="1"/>
        <end position="34"/>
    </location>
</feature>